<accession>A0A9N7TMU7</accession>
<gene>
    <name evidence="1" type="ORF">PLEPLA_LOCUS2596</name>
</gene>
<evidence type="ECO:0000313" key="1">
    <source>
        <dbReference type="EMBL" id="CAB1414884.1"/>
    </source>
</evidence>
<dbReference type="AlphaFoldDB" id="A0A9N7TMU7"/>
<keyword evidence="2" id="KW-1185">Reference proteome</keyword>
<dbReference type="EMBL" id="CADEAL010000126">
    <property type="protein sequence ID" value="CAB1414884.1"/>
    <property type="molecule type" value="Genomic_DNA"/>
</dbReference>
<organism evidence="1 2">
    <name type="scientific">Pleuronectes platessa</name>
    <name type="common">European plaice</name>
    <dbReference type="NCBI Taxonomy" id="8262"/>
    <lineage>
        <taxon>Eukaryota</taxon>
        <taxon>Metazoa</taxon>
        <taxon>Chordata</taxon>
        <taxon>Craniata</taxon>
        <taxon>Vertebrata</taxon>
        <taxon>Euteleostomi</taxon>
        <taxon>Actinopterygii</taxon>
        <taxon>Neopterygii</taxon>
        <taxon>Teleostei</taxon>
        <taxon>Neoteleostei</taxon>
        <taxon>Acanthomorphata</taxon>
        <taxon>Carangaria</taxon>
        <taxon>Pleuronectiformes</taxon>
        <taxon>Pleuronectoidei</taxon>
        <taxon>Pleuronectidae</taxon>
        <taxon>Pleuronectes</taxon>
    </lineage>
</organism>
<evidence type="ECO:0000313" key="2">
    <source>
        <dbReference type="Proteomes" id="UP001153269"/>
    </source>
</evidence>
<name>A0A9N7TMU7_PLEPL</name>
<comment type="caution">
    <text evidence="1">The sequence shown here is derived from an EMBL/GenBank/DDBJ whole genome shotgun (WGS) entry which is preliminary data.</text>
</comment>
<dbReference type="Proteomes" id="UP001153269">
    <property type="component" value="Unassembled WGS sequence"/>
</dbReference>
<sequence length="99" mass="11608">MNLSFLHFPSPPCHLSIHLPNFYRPADVCAPVWLLAWSVWTLRRRKTRQVQSSWEELQGLGRKSACEVQRSPRVMRHSTLLPRLSPLTLRDLQTLQHPE</sequence>
<proteinExistence type="predicted"/>
<reference evidence="1" key="1">
    <citation type="submission" date="2020-03" db="EMBL/GenBank/DDBJ databases">
        <authorList>
            <person name="Weist P."/>
        </authorList>
    </citation>
    <scope>NUCLEOTIDE SEQUENCE</scope>
</reference>
<protein>
    <submittedName>
        <fullName evidence="1">Uncharacterized protein</fullName>
    </submittedName>
</protein>